<dbReference type="InterPro" id="IPR011990">
    <property type="entry name" value="TPR-like_helical_dom_sf"/>
</dbReference>
<sequence length="1125" mass="122511">MGTKGAHYSLALAHALAAGAWSSPSPAATPRAAPLSWPELVRKWGKHTGGNTSLIHHLRDISLLYLSTTNRPARGSPAPYLSPADLDGDDASDQRAWSSSQAWWSPVPADDTAEGIGGLQALIAGGKLSAADLVSAKLTLAYYLHATASHDAALRVYHSVDWAADSRLGVLDGDAAVVDRLRARCLQGLSYELSPTPDYARALQSHLAAVPLFQSLAAQPPFADYREACRFFSTALFRAAILSARQPGRAGQTLAILRTFHAYSAPWPPAFRPVQRQKMLILYLQTLSLSPLARRQWEEEALRALGNGQTLLEQTTTFPRAGSVNHPVILFCQHAMQLYTAHPRSPAMSNQVLDLLWWATTLTFQSQSILRFLIRILSDREEYTDAKRVFELYVGLVLKARQTAQPDAPQAVPPADTESSPDEAPVKDASSSQEIDDDSEFVSTLLAGAKLLTRMDQPDEAWRYASLAGDVVQVTKLPAQKKALQVNVEEVKGIVRMLMARNVNPHERAKYQSQSLNHLVFSTTTSPTPTSLYHLAHAYAQARQIPQAIDAIHKSLEMDEKNVESWHLLGVLLTSMRDWEAARKAVEAGWRVWEERDERDSQVDEIMEDGESLQGASGELISKDFAAPFSTAAAAAAAAAAPLVLPTGTFPPLPPLPESPPTSSQNLAQVIRLRMTLNMIIEKTQGCEEAMVRQQELFAFFSARCSRAGVAKQSPTVPAPAPAPAAASGEKKDVPDREEGLGESFVNIKVQDSIPATGQDGIPTLAPPIPPTPTPSSFDPALPVEEKQTIDENNHTHTLTPFRSISEKGRRRRRSFSASLRSKGGKSKDEMGGSTASHDGDGGGGVRRTASLRGTVLSGETEKKAVAEYGTVPKSAAPSIVPTAIHSHYRSSRVHRPSPPPPPPPAPTKSSSLPTTDTRSLEEKRILSDLWLASAATFRRWGKLEQCLVSVMEAEGLDPGNEDVWVQLGMYHVAHTAIATSSTSSKTGIAKGQEEGEGEGEYGEKQVWKPAEEAFSKSLLLKTDHPPALVSLAKLYLSTSTRQNLATSTPTDRAPKRYQGADLAESLLNPFTQSVGWDIPEAWYLLGHVARVQGREERARECWEFALGLEQGRGIRDWSCVKRWL</sequence>
<comment type="caution">
    <text evidence="6">The sequence shown here is derived from an EMBL/GenBank/DDBJ whole genome shotgun (WGS) entry which is preliminary data.</text>
</comment>
<dbReference type="Gene3D" id="1.25.40.10">
    <property type="entry name" value="Tetratricopeptide repeat domain"/>
    <property type="match status" value="2"/>
</dbReference>
<comment type="similarity">
    <text evidence="2">Belongs to the YPP1 family.</text>
</comment>
<protein>
    <recommendedName>
        <fullName evidence="8">TPR-like protein</fullName>
    </recommendedName>
</protein>
<keyword evidence="7" id="KW-1185">Reference proteome</keyword>
<comment type="function">
    <text evidence="1">Involved in endocytosis.</text>
</comment>
<feature type="region of interest" description="Disordered" evidence="4">
    <location>
        <begin position="982"/>
        <end position="1004"/>
    </location>
</feature>
<feature type="repeat" description="TPR" evidence="3">
    <location>
        <begin position="529"/>
        <end position="562"/>
    </location>
</feature>
<evidence type="ECO:0000313" key="6">
    <source>
        <dbReference type="EMBL" id="KAL0243877.1"/>
    </source>
</evidence>
<feature type="region of interest" description="Disordered" evidence="4">
    <location>
        <begin position="888"/>
        <end position="920"/>
    </location>
</feature>
<name>A0ABR3BM57_9TREE</name>
<dbReference type="PANTHER" id="PTHR23083:SF464">
    <property type="entry name" value="TETRATRICOPEPTIDE REPEAT DOMAIN 7, ISOFORM A"/>
    <property type="match status" value="1"/>
</dbReference>
<dbReference type="EMBL" id="ATAM02000009">
    <property type="protein sequence ID" value="KAL0243877.1"/>
    <property type="molecule type" value="Genomic_DNA"/>
</dbReference>
<evidence type="ECO:0000313" key="7">
    <source>
        <dbReference type="Proteomes" id="UP000054399"/>
    </source>
</evidence>
<evidence type="ECO:0000256" key="1">
    <source>
        <dbReference type="ARBA" id="ARBA00002550"/>
    </source>
</evidence>
<dbReference type="SMART" id="SM00028">
    <property type="entry name" value="TPR"/>
    <property type="match status" value="4"/>
</dbReference>
<feature type="region of interest" description="Disordered" evidence="4">
    <location>
        <begin position="405"/>
        <end position="438"/>
    </location>
</feature>
<evidence type="ECO:0000256" key="3">
    <source>
        <dbReference type="PROSITE-ProRule" id="PRU00339"/>
    </source>
</evidence>
<feature type="signal peptide" evidence="5">
    <location>
        <begin position="1"/>
        <end position="22"/>
    </location>
</feature>
<feature type="chain" id="PRO_5046460952" description="TPR-like protein" evidence="5">
    <location>
        <begin position="23"/>
        <end position="1125"/>
    </location>
</feature>
<feature type="compositionally biased region" description="Low complexity" evidence="4">
    <location>
        <begin position="405"/>
        <end position="416"/>
    </location>
</feature>
<dbReference type="GeneID" id="91991996"/>
<dbReference type="SUPFAM" id="SSF48452">
    <property type="entry name" value="TPR-like"/>
    <property type="match status" value="1"/>
</dbReference>
<keyword evidence="5" id="KW-0732">Signal</keyword>
<feature type="compositionally biased region" description="Pro residues" evidence="4">
    <location>
        <begin position="897"/>
        <end position="907"/>
    </location>
</feature>
<evidence type="ECO:0008006" key="8">
    <source>
        <dbReference type="Google" id="ProtNLM"/>
    </source>
</evidence>
<proteinExistence type="inferred from homology"/>
<feature type="region of interest" description="Disordered" evidence="4">
    <location>
        <begin position="711"/>
        <end position="857"/>
    </location>
</feature>
<evidence type="ECO:0000256" key="2">
    <source>
        <dbReference type="ARBA" id="ARBA00038251"/>
    </source>
</evidence>
<evidence type="ECO:0000256" key="4">
    <source>
        <dbReference type="SAM" id="MobiDB-lite"/>
    </source>
</evidence>
<dbReference type="InterPro" id="IPR019734">
    <property type="entry name" value="TPR_rpt"/>
</dbReference>
<organism evidence="6 7">
    <name type="scientific">Cryptococcus tetragattii IND107</name>
    <dbReference type="NCBI Taxonomy" id="1296105"/>
    <lineage>
        <taxon>Eukaryota</taxon>
        <taxon>Fungi</taxon>
        <taxon>Dikarya</taxon>
        <taxon>Basidiomycota</taxon>
        <taxon>Agaricomycotina</taxon>
        <taxon>Tremellomycetes</taxon>
        <taxon>Tremellales</taxon>
        <taxon>Cryptococcaceae</taxon>
        <taxon>Cryptococcus</taxon>
        <taxon>Cryptococcus gattii species complex</taxon>
    </lineage>
</organism>
<evidence type="ECO:0000256" key="5">
    <source>
        <dbReference type="SAM" id="SignalP"/>
    </source>
</evidence>
<feature type="compositionally biased region" description="Low complexity" evidence="4">
    <location>
        <begin position="982"/>
        <end position="991"/>
    </location>
</feature>
<feature type="compositionally biased region" description="Basic and acidic residues" evidence="4">
    <location>
        <begin position="784"/>
        <end position="795"/>
    </location>
</feature>
<keyword evidence="3" id="KW-0802">TPR repeat</keyword>
<reference evidence="6 7" key="2">
    <citation type="submission" date="2024-01" db="EMBL/GenBank/DDBJ databases">
        <title>Comparative genomics of Cryptococcus and Kwoniella reveals pathogenesis evolution and contrasting modes of karyotype evolution via chromosome fusion or intercentromeric recombination.</title>
        <authorList>
            <person name="Coelho M.A."/>
            <person name="David-Palma M."/>
            <person name="Shea T."/>
            <person name="Bowers K."/>
            <person name="Mcginley-Smith S."/>
            <person name="Mohammad A.W."/>
            <person name="Gnirke A."/>
            <person name="Yurkov A.M."/>
            <person name="Nowrousian M."/>
            <person name="Sun S."/>
            <person name="Cuomo C.A."/>
            <person name="Heitman J."/>
        </authorList>
    </citation>
    <scope>NUCLEOTIDE SEQUENCE [LARGE SCALE GENOMIC DNA]</scope>
    <source>
        <strain evidence="6 7">IND107</strain>
    </source>
</reference>
<feature type="compositionally biased region" description="Basic and acidic residues" evidence="4">
    <location>
        <begin position="729"/>
        <end position="740"/>
    </location>
</feature>
<dbReference type="RefSeq" id="XP_066612244.1">
    <property type="nucleotide sequence ID" value="XM_066759597.1"/>
</dbReference>
<dbReference type="Proteomes" id="UP000054399">
    <property type="component" value="Unassembled WGS sequence"/>
</dbReference>
<reference evidence="7" key="1">
    <citation type="submission" date="2015-01" db="EMBL/GenBank/DDBJ databases">
        <title>The Genome Sequence of Cryptococcus gattii MMRL2647.</title>
        <authorList>
            <consortium name="The Broad Institute Genomics Platform"/>
            <person name="Cuomo C."/>
            <person name="Litvintseva A."/>
            <person name="Chen Y."/>
            <person name="Heitman J."/>
            <person name="Sun S."/>
            <person name="Springer D."/>
            <person name="Dromer F."/>
            <person name="Young S."/>
            <person name="Zeng Q."/>
            <person name="Gargeya S."/>
            <person name="Abouelleil A."/>
            <person name="Alvarado L."/>
            <person name="Chapman S.B."/>
            <person name="Gainer-Dewar J."/>
            <person name="Goldberg J."/>
            <person name="Griggs A."/>
            <person name="Gujja S."/>
            <person name="Hansen M."/>
            <person name="Howarth C."/>
            <person name="Imamovic A."/>
            <person name="Larimer J."/>
            <person name="Murphy C."/>
            <person name="Naylor J."/>
            <person name="Pearson M."/>
            <person name="Priest M."/>
            <person name="Roberts A."/>
            <person name="Saif S."/>
            <person name="Shea T."/>
            <person name="Sykes S."/>
            <person name="Wortman J."/>
            <person name="Nusbaum C."/>
            <person name="Birren B."/>
        </authorList>
    </citation>
    <scope>NUCLEOTIDE SEQUENCE [LARGE SCALE GENOMIC DNA]</scope>
    <source>
        <strain evidence="7">IND107</strain>
    </source>
</reference>
<gene>
    <name evidence="6" type="ORF">I308_105140</name>
</gene>
<accession>A0ABR3BM57</accession>
<dbReference type="PANTHER" id="PTHR23083">
    <property type="entry name" value="TETRATRICOPEPTIDE REPEAT PROTEIN, TPR"/>
    <property type="match status" value="1"/>
</dbReference>
<dbReference type="InterPro" id="IPR051722">
    <property type="entry name" value="Endocytosis_PI4K-reg_protein"/>
</dbReference>
<feature type="compositionally biased region" description="Pro residues" evidence="4">
    <location>
        <begin position="765"/>
        <end position="774"/>
    </location>
</feature>
<dbReference type="PROSITE" id="PS50005">
    <property type="entry name" value="TPR"/>
    <property type="match status" value="1"/>
</dbReference>